<comment type="caution">
    <text evidence="1">The sequence shown here is derived from an EMBL/GenBank/DDBJ whole genome shotgun (WGS) entry which is preliminary data.</text>
</comment>
<reference evidence="1" key="1">
    <citation type="submission" date="2022-07" db="EMBL/GenBank/DDBJ databases">
        <title>Taxonomy of Aspergillus series Nigri: significant species reduction supported by multi-species coalescent approaches.</title>
        <authorList>
            <person name="Bian C."/>
            <person name="Kusuya Y."/>
            <person name="Sklenar F."/>
            <person name="D'hooge E."/>
            <person name="Yaguchi T."/>
            <person name="Takahashi H."/>
            <person name="Hubka V."/>
        </authorList>
    </citation>
    <scope>NUCLEOTIDE SEQUENCE</scope>
    <source>
        <strain evidence="1">CBS 733.88</strain>
    </source>
</reference>
<name>A0A9W5YL02_9EURO</name>
<proteinExistence type="predicted"/>
<gene>
    <name evidence="1" type="ORF">AbraCBS73388_004783</name>
</gene>
<protein>
    <submittedName>
        <fullName evidence="1">Uncharacterized protein</fullName>
    </submittedName>
</protein>
<sequence>MPNNRIDCVRTEPEPRFWVQYASGPGAAVRGFPSKGGFYVLRQCVGVELDFLGLDRFRNTERPSKSDPDWQAKEEAHCDRIRRLGATWFETVHDEFESMYLRTPQDTDPWVRFGWPEDGSGGVWVLNTTYGQASDMGTAIIYNANNMEERCDLIKRLGGIFYADPSDCPYLDLE</sequence>
<dbReference type="Proteomes" id="UP001143548">
    <property type="component" value="Unassembled WGS sequence"/>
</dbReference>
<evidence type="ECO:0000313" key="1">
    <source>
        <dbReference type="EMBL" id="GKZ19795.1"/>
    </source>
</evidence>
<dbReference type="EMBL" id="BROQ01000022">
    <property type="protein sequence ID" value="GKZ19795.1"/>
    <property type="molecule type" value="Genomic_DNA"/>
</dbReference>
<accession>A0A9W5YL02</accession>
<dbReference type="AlphaFoldDB" id="A0A9W5YL02"/>
<organism evidence="1 2">
    <name type="scientific">Aspergillus brasiliensis</name>
    <dbReference type="NCBI Taxonomy" id="319629"/>
    <lineage>
        <taxon>Eukaryota</taxon>
        <taxon>Fungi</taxon>
        <taxon>Dikarya</taxon>
        <taxon>Ascomycota</taxon>
        <taxon>Pezizomycotina</taxon>
        <taxon>Eurotiomycetes</taxon>
        <taxon>Eurotiomycetidae</taxon>
        <taxon>Eurotiales</taxon>
        <taxon>Aspergillaceae</taxon>
        <taxon>Aspergillus</taxon>
        <taxon>Aspergillus subgen. Circumdati</taxon>
    </lineage>
</organism>
<evidence type="ECO:0000313" key="2">
    <source>
        <dbReference type="Proteomes" id="UP001143548"/>
    </source>
</evidence>